<evidence type="ECO:0000256" key="12">
    <source>
        <dbReference type="ARBA" id="ARBA00023157"/>
    </source>
</evidence>
<keyword evidence="9" id="KW-0378">Hydrolase</keyword>
<dbReference type="AlphaFoldDB" id="A0A8D0IQP6"/>
<comment type="function">
    <text evidence="17">Carboxypeptidase that catalyzes the release of a C-terminal amino acid, but has little or no action with -Asp, -Glu, -Arg, -Lys or -Pro. Catalyzes the conversion of leukotriene C4 to leukotriene F4 via the hydrolysis of an amide bond.</text>
</comment>
<dbReference type="InterPro" id="IPR003146">
    <property type="entry name" value="M14A_act_pep"/>
</dbReference>
<dbReference type="GO" id="GO:0004181">
    <property type="term" value="F:metallocarboxypeptidase activity"/>
    <property type="evidence" value="ECO:0007669"/>
    <property type="project" value="UniProtKB-EC"/>
</dbReference>
<keyword evidence="7" id="KW-0479">Metal-binding</keyword>
<organism evidence="21 22">
    <name type="scientific">Sus scrofa</name>
    <name type="common">Pig</name>
    <dbReference type="NCBI Taxonomy" id="9823"/>
    <lineage>
        <taxon>Eukaryota</taxon>
        <taxon>Metazoa</taxon>
        <taxon>Chordata</taxon>
        <taxon>Craniata</taxon>
        <taxon>Vertebrata</taxon>
        <taxon>Euteleostomi</taxon>
        <taxon>Mammalia</taxon>
        <taxon>Eutheria</taxon>
        <taxon>Laurasiatheria</taxon>
        <taxon>Artiodactyla</taxon>
        <taxon>Suina</taxon>
        <taxon>Suidae</taxon>
        <taxon>Sus</taxon>
    </lineage>
</organism>
<keyword evidence="8" id="KW-0732">Signal</keyword>
<comment type="subcellular location">
    <subcellularLocation>
        <location evidence="2">Secreted</location>
    </subcellularLocation>
</comment>
<evidence type="ECO:0000256" key="16">
    <source>
        <dbReference type="ARBA" id="ARBA00052331"/>
    </source>
</evidence>
<feature type="domain" description="Peptidase M14" evidence="20">
    <location>
        <begin position="116"/>
        <end position="398"/>
    </location>
</feature>
<dbReference type="Pfam" id="PF00246">
    <property type="entry name" value="Peptidase_M14"/>
    <property type="match status" value="1"/>
</dbReference>
<dbReference type="InterPro" id="IPR057247">
    <property type="entry name" value="CARBOXYPEPT_ZN_2"/>
</dbReference>
<name>A0A8D0IQP6_PIG</name>
<dbReference type="Proteomes" id="UP000694570">
    <property type="component" value="Unplaced"/>
</dbReference>
<dbReference type="PROSITE" id="PS00133">
    <property type="entry name" value="CARBOXYPEPT_ZN_2"/>
    <property type="match status" value="1"/>
</dbReference>
<evidence type="ECO:0000256" key="10">
    <source>
        <dbReference type="ARBA" id="ARBA00022833"/>
    </source>
</evidence>
<evidence type="ECO:0000256" key="11">
    <source>
        <dbReference type="ARBA" id="ARBA00023049"/>
    </source>
</evidence>
<comment type="subunit">
    <text evidence="18">Monomer. May form a complex with proelastase 2.</text>
</comment>
<dbReference type="GO" id="GO:0006508">
    <property type="term" value="P:proteolysis"/>
    <property type="evidence" value="ECO:0007669"/>
    <property type="project" value="UniProtKB-KW"/>
</dbReference>
<dbReference type="Gene3D" id="3.40.630.10">
    <property type="entry name" value="Zn peptidases"/>
    <property type="match status" value="1"/>
</dbReference>
<evidence type="ECO:0000256" key="6">
    <source>
        <dbReference type="ARBA" id="ARBA00022670"/>
    </source>
</evidence>
<evidence type="ECO:0000256" key="5">
    <source>
        <dbReference type="ARBA" id="ARBA00022645"/>
    </source>
</evidence>
<dbReference type="InterPro" id="IPR057246">
    <property type="entry name" value="CARBOXYPEPT_ZN_1"/>
</dbReference>
<comment type="catalytic activity">
    <reaction evidence="13">
        <text>Release of a C-terminal amino acid, but little or no action with -Asp, -Glu, -Arg, -Lys or -Pro.</text>
        <dbReference type="EC" id="3.4.17.1"/>
    </reaction>
</comment>
<dbReference type="PROSITE" id="PS00132">
    <property type="entry name" value="CARBOXYPEPT_ZN_1"/>
    <property type="match status" value="1"/>
</dbReference>
<evidence type="ECO:0000259" key="20">
    <source>
        <dbReference type="PROSITE" id="PS52035"/>
    </source>
</evidence>
<protein>
    <recommendedName>
        <fullName evidence="15">Carboxypeptidase A1</fullName>
        <ecNumber evidence="14">3.4.17.1</ecNumber>
    </recommendedName>
</protein>
<evidence type="ECO:0000256" key="14">
    <source>
        <dbReference type="ARBA" id="ARBA00039144"/>
    </source>
</evidence>
<evidence type="ECO:0000256" key="9">
    <source>
        <dbReference type="ARBA" id="ARBA00022801"/>
    </source>
</evidence>
<dbReference type="PANTHER" id="PTHR11705">
    <property type="entry name" value="PROTEASE FAMILY M14 CARBOXYPEPTIDASE A,B"/>
    <property type="match status" value="1"/>
</dbReference>
<dbReference type="Ensembl" id="ENSSSCT00030101942.1">
    <property type="protein sequence ID" value="ENSSSCP00030047032.1"/>
    <property type="gene ID" value="ENSSSCG00030072788.1"/>
</dbReference>
<dbReference type="FunFam" id="3.30.70.340:FF:000001">
    <property type="entry name" value="Carboxypeptidase A5"/>
    <property type="match status" value="1"/>
</dbReference>
<dbReference type="GO" id="GO:0008270">
    <property type="term" value="F:zinc ion binding"/>
    <property type="evidence" value="ECO:0007669"/>
    <property type="project" value="InterPro"/>
</dbReference>
<dbReference type="EC" id="3.4.17.1" evidence="14"/>
<evidence type="ECO:0000256" key="8">
    <source>
        <dbReference type="ARBA" id="ARBA00022729"/>
    </source>
</evidence>
<dbReference type="PANTHER" id="PTHR11705:SF71">
    <property type="entry name" value="CARBOXYPEPTIDASE A2"/>
    <property type="match status" value="1"/>
</dbReference>
<comment type="cofactor">
    <cofactor evidence="1">
        <name>Zn(2+)</name>
        <dbReference type="ChEBI" id="CHEBI:29105"/>
    </cofactor>
</comment>
<dbReference type="Ensembl" id="ENSSSCT00040090660.1">
    <property type="protein sequence ID" value="ENSSSCP00040039874.1"/>
    <property type="gene ID" value="ENSSSCG00040066259.1"/>
</dbReference>
<keyword evidence="10" id="KW-0862">Zinc</keyword>
<dbReference type="Proteomes" id="UP000694726">
    <property type="component" value="Unplaced"/>
</dbReference>
<comment type="similarity">
    <text evidence="3 19">Belongs to the peptidase M14 family.</text>
</comment>
<evidence type="ECO:0000256" key="3">
    <source>
        <dbReference type="ARBA" id="ARBA00005988"/>
    </source>
</evidence>
<keyword evidence="4" id="KW-0964">Secreted</keyword>
<dbReference type="SMART" id="SM00631">
    <property type="entry name" value="Zn_pept"/>
    <property type="match status" value="1"/>
</dbReference>
<evidence type="ECO:0000256" key="4">
    <source>
        <dbReference type="ARBA" id="ARBA00022525"/>
    </source>
</evidence>
<dbReference type="Pfam" id="PF02244">
    <property type="entry name" value="Propep_M14"/>
    <property type="match status" value="1"/>
</dbReference>
<keyword evidence="5" id="KW-0121">Carboxypeptidase</keyword>
<keyword evidence="6" id="KW-0645">Protease</keyword>
<evidence type="ECO:0000256" key="1">
    <source>
        <dbReference type="ARBA" id="ARBA00001947"/>
    </source>
</evidence>
<evidence type="ECO:0000256" key="19">
    <source>
        <dbReference type="PROSITE-ProRule" id="PRU01379"/>
    </source>
</evidence>
<evidence type="ECO:0000256" key="15">
    <source>
        <dbReference type="ARBA" id="ARBA00040642"/>
    </source>
</evidence>
<dbReference type="PRINTS" id="PR00765">
    <property type="entry name" value="CRBOXYPTASEA"/>
</dbReference>
<evidence type="ECO:0000256" key="7">
    <source>
        <dbReference type="ARBA" id="ARBA00022723"/>
    </source>
</evidence>
<reference evidence="21" key="1">
    <citation type="submission" date="2025-05" db="UniProtKB">
        <authorList>
            <consortium name="Ensembl"/>
        </authorList>
    </citation>
    <scope>IDENTIFICATION</scope>
</reference>
<evidence type="ECO:0000256" key="18">
    <source>
        <dbReference type="ARBA" id="ARBA00065928"/>
    </source>
</evidence>
<dbReference type="SUPFAM" id="SSF53187">
    <property type="entry name" value="Zn-dependent exopeptidases"/>
    <property type="match status" value="1"/>
</dbReference>
<evidence type="ECO:0000313" key="21">
    <source>
        <dbReference type="Ensembl" id="ENSSSCP00030047032.1"/>
    </source>
</evidence>
<evidence type="ECO:0000256" key="13">
    <source>
        <dbReference type="ARBA" id="ARBA00036253"/>
    </source>
</evidence>
<keyword evidence="11" id="KW-0482">Metalloprotease</keyword>
<dbReference type="Proteomes" id="UP000694724">
    <property type="component" value="Unplaced"/>
</dbReference>
<dbReference type="PROSITE" id="PS52035">
    <property type="entry name" value="PEPTIDASE_M14"/>
    <property type="match status" value="1"/>
</dbReference>
<dbReference type="Ensembl" id="ENSSSCT00055050514.1">
    <property type="protein sequence ID" value="ENSSSCP00055040386.1"/>
    <property type="gene ID" value="ENSSSCG00055025479.1"/>
</dbReference>
<dbReference type="Gene3D" id="3.30.70.340">
    <property type="entry name" value="Metallocarboxypeptidase-like"/>
    <property type="match status" value="1"/>
</dbReference>
<dbReference type="FunFam" id="3.40.630.10:FF:000132">
    <property type="entry name" value="Carboxypeptidase A1"/>
    <property type="match status" value="1"/>
</dbReference>
<evidence type="ECO:0000313" key="22">
    <source>
        <dbReference type="Proteomes" id="UP000694570"/>
    </source>
</evidence>
<sequence length="398" mass="44573">MIGILVLYYGSLYQFLLHCTYGQDQVLEIIPGNEEQIKSLVELEAEEHLQASVFQSRYSPTTHVQVPFVSIQAVKGFLESQGIVYSIMIEDVQVLLDKEYEEMLIREWNGNFNFEAYLILEEIFQEMNNLITDHPGLESKVNIGYAFENWSINVFKFSTGGDKPAIWLDAAIHAREWVTQATALWISNKIASDYGNDPSITLILDVMDIFLLPVTNPDGSVFSQTQVKLYWQKTQSKVPGSLCIGVDPSRNWDAGFGASSNPCSYSYHGPGANSEVEVKSVVDFIKSHGNFKAFITFHSYSQLLLFPYGYTCDRANKVAQKAAQSLTSLHGTKYKVGPICSVISNGGSIDWSYDSGIKYSFAFELREAGQYDFLLPANQILPIAEETWLGLKAILGHV</sequence>
<comment type="catalytic activity">
    <reaction evidence="16">
        <text>leukotriene C4 + H2O = leukotriene F4 + glycine</text>
        <dbReference type="Rhea" id="RHEA:50740"/>
        <dbReference type="ChEBI" id="CHEBI:15377"/>
        <dbReference type="ChEBI" id="CHEBI:57305"/>
        <dbReference type="ChEBI" id="CHEBI:57973"/>
        <dbReference type="ChEBI" id="CHEBI:133618"/>
    </reaction>
    <physiologicalReaction direction="left-to-right" evidence="16">
        <dbReference type="Rhea" id="RHEA:50741"/>
    </physiologicalReaction>
</comment>
<dbReference type="Ensembl" id="ENSSSCT00045022983.1">
    <property type="protein sequence ID" value="ENSSSCP00045015863.1"/>
    <property type="gene ID" value="ENSSSCG00045013444.1"/>
</dbReference>
<evidence type="ECO:0000256" key="2">
    <source>
        <dbReference type="ARBA" id="ARBA00004613"/>
    </source>
</evidence>
<accession>A0A8D0IQP6</accession>
<dbReference type="InterPro" id="IPR000834">
    <property type="entry name" value="Peptidase_M14"/>
</dbReference>
<dbReference type="Proteomes" id="UP000694728">
    <property type="component" value="Unplaced"/>
</dbReference>
<proteinExistence type="inferred from homology"/>
<feature type="active site" description="Proton donor/acceptor" evidence="19">
    <location>
        <position position="364"/>
    </location>
</feature>
<dbReference type="Ensembl" id="ENSSSCT00015109988.1">
    <property type="protein sequence ID" value="ENSSSCP00015046883.1"/>
    <property type="gene ID" value="ENSSSCG00015080796.1"/>
</dbReference>
<evidence type="ECO:0000256" key="17">
    <source>
        <dbReference type="ARBA" id="ARBA00059652"/>
    </source>
</evidence>
<dbReference type="GO" id="GO:0005576">
    <property type="term" value="C:extracellular region"/>
    <property type="evidence" value="ECO:0007669"/>
    <property type="project" value="UniProtKB-SubCell"/>
</dbReference>
<dbReference type="Proteomes" id="UP000694722">
    <property type="component" value="Unplaced"/>
</dbReference>
<dbReference type="SUPFAM" id="SSF54897">
    <property type="entry name" value="Protease propeptides/inhibitors"/>
    <property type="match status" value="1"/>
</dbReference>
<keyword evidence="12" id="KW-1015">Disulfide bond</keyword>
<dbReference type="InterPro" id="IPR036990">
    <property type="entry name" value="M14A-like_propep"/>
</dbReference>